<name>A0ABD5XAZ9_9EURY</name>
<feature type="region of interest" description="Disordered" evidence="1">
    <location>
        <begin position="619"/>
        <end position="638"/>
    </location>
</feature>
<gene>
    <name evidence="2" type="ORF">ACFQI8_03405</name>
</gene>
<evidence type="ECO:0000313" key="2">
    <source>
        <dbReference type="EMBL" id="MFC7128441.1"/>
    </source>
</evidence>
<feature type="compositionally biased region" description="Basic and acidic residues" evidence="1">
    <location>
        <begin position="8"/>
        <end position="22"/>
    </location>
</feature>
<feature type="region of interest" description="Disordered" evidence="1">
    <location>
        <begin position="649"/>
        <end position="682"/>
    </location>
</feature>
<evidence type="ECO:0000256" key="1">
    <source>
        <dbReference type="SAM" id="MobiDB-lite"/>
    </source>
</evidence>
<feature type="region of interest" description="Disordered" evidence="1">
    <location>
        <begin position="434"/>
        <end position="471"/>
    </location>
</feature>
<reference evidence="2 3" key="1">
    <citation type="journal article" date="2019" name="Int. J. Syst. Evol. Microbiol.">
        <title>The Global Catalogue of Microorganisms (GCM) 10K type strain sequencing project: providing services to taxonomists for standard genome sequencing and annotation.</title>
        <authorList>
            <consortium name="The Broad Institute Genomics Platform"/>
            <consortium name="The Broad Institute Genome Sequencing Center for Infectious Disease"/>
            <person name="Wu L."/>
            <person name="Ma J."/>
        </authorList>
    </citation>
    <scope>NUCLEOTIDE SEQUENCE [LARGE SCALE GENOMIC DNA]</scope>
    <source>
        <strain evidence="2 3">DSM 26526</strain>
    </source>
</reference>
<feature type="region of interest" description="Disordered" evidence="1">
    <location>
        <begin position="1"/>
        <end position="47"/>
    </location>
</feature>
<dbReference type="Proteomes" id="UP001596460">
    <property type="component" value="Unassembled WGS sequence"/>
</dbReference>
<accession>A0ABD5XAZ9</accession>
<organism evidence="2 3">
    <name type="scientific">Haloferax chudinovii</name>
    <dbReference type="NCBI Taxonomy" id="1109010"/>
    <lineage>
        <taxon>Archaea</taxon>
        <taxon>Methanobacteriati</taxon>
        <taxon>Methanobacteriota</taxon>
        <taxon>Stenosarchaea group</taxon>
        <taxon>Halobacteria</taxon>
        <taxon>Halobacteriales</taxon>
        <taxon>Haloferacaceae</taxon>
        <taxon>Haloferax</taxon>
    </lineage>
</organism>
<dbReference type="AlphaFoldDB" id="A0ABD5XAZ9"/>
<feature type="compositionally biased region" description="Basic and acidic residues" evidence="1">
    <location>
        <begin position="461"/>
        <end position="471"/>
    </location>
</feature>
<comment type="caution">
    <text evidence="2">The sequence shown here is derived from an EMBL/GenBank/DDBJ whole genome shotgun (WGS) entry which is preliminary data.</text>
</comment>
<feature type="compositionally biased region" description="Basic residues" evidence="1">
    <location>
        <begin position="23"/>
        <end position="33"/>
    </location>
</feature>
<protein>
    <submittedName>
        <fullName evidence="2">Uncharacterized protein</fullName>
    </submittedName>
</protein>
<sequence>MVGDDFGWNDREPVTRAEAERRNRIRDKKKQLKQRVVDQTPGLDNTRNVRVRRDGDKLVASLTTVGQQSVRDYQVAQQRDARAREQRLAEKLGQESSDNVTDRAQGIDAKLTKDASGDISTVQREQARRDIADNVDVDPDRVKIVGQTDDGGFRARIEKQPERKEQFGDIDWSFGLGDPDKDEVEGGLRNAADDVDKATRKVVEINDKYGPPAAVGATYDAVREYVPKPVDDLIAGPDGETIGEEFASGAVEGGVELANVPQTAVGLMEIGETGKFIVTGDEGTKGATDGSSEAFAKVMAAGGKAGQEAKETFFKEPGRTSGAVVGSLAVSAGGLAAAAKVGGKTGAAARLAVQPGEEAASYVATRALGQSARGQRILDAIPGGRVDNEEIVMAAASKAKPATSKLVRGIRRTRYDAVRRFEAEGKRAKQFLAGERGQLELSGPSGRRTVEVDESPGRMSPELDRADAREQDLDQTQYELRRFAQEERDAEQVLLEDAGQPTSTPTQATRADQLTVDPDELEARRLETEQRFREAYSVSDRPPRSRRQLRDGSRLSGQEWPTREARQMRQQAEASSFEADAARTSRREVTGAEIATGEELARQQQRQFERAQADLAQRLGSDTRAESRQDTWQPTDVGLDQRFETGFETETERATEFESELGRAGTESENEPVEMSVATEVEREFERARTRFETEFERERERQQSFGDQNLGNAFAVDMSAWENSWKTGIADIDQLWKERFGGL</sequence>
<keyword evidence="3" id="KW-1185">Reference proteome</keyword>
<feature type="compositionally biased region" description="Basic and acidic residues" evidence="1">
    <location>
        <begin position="580"/>
        <end position="590"/>
    </location>
</feature>
<dbReference type="RefSeq" id="WP_390242804.1">
    <property type="nucleotide sequence ID" value="NZ_JBHTAB010000001.1"/>
</dbReference>
<proteinExistence type="predicted"/>
<evidence type="ECO:0000313" key="3">
    <source>
        <dbReference type="Proteomes" id="UP001596460"/>
    </source>
</evidence>
<feature type="region of interest" description="Disordered" evidence="1">
    <location>
        <begin position="528"/>
        <end position="598"/>
    </location>
</feature>
<dbReference type="EMBL" id="JBHTAB010000001">
    <property type="protein sequence ID" value="MFC7128441.1"/>
    <property type="molecule type" value="Genomic_DNA"/>
</dbReference>